<dbReference type="InParanoid" id="A0A1X2HVD0"/>
<dbReference type="OMA" id="TRDMATI"/>
<dbReference type="AlphaFoldDB" id="A0A1X2HVD0"/>
<dbReference type="EMBL" id="MCGN01000001">
    <property type="protein sequence ID" value="ORZ03540.1"/>
    <property type="molecule type" value="Genomic_DNA"/>
</dbReference>
<protein>
    <submittedName>
        <fullName evidence="1">Uncharacterized protein</fullName>
    </submittedName>
</protein>
<reference evidence="1 2" key="1">
    <citation type="submission" date="2016-07" db="EMBL/GenBank/DDBJ databases">
        <title>Pervasive Adenine N6-methylation of Active Genes in Fungi.</title>
        <authorList>
            <consortium name="DOE Joint Genome Institute"/>
            <person name="Mondo S.J."/>
            <person name="Dannebaum R.O."/>
            <person name="Kuo R.C."/>
            <person name="Labutti K."/>
            <person name="Haridas S."/>
            <person name="Kuo A."/>
            <person name="Salamov A."/>
            <person name="Ahrendt S.R."/>
            <person name="Lipzen A."/>
            <person name="Sullivan W."/>
            <person name="Andreopoulos W.B."/>
            <person name="Clum A."/>
            <person name="Lindquist E."/>
            <person name="Daum C."/>
            <person name="Ramamoorthy G.K."/>
            <person name="Gryganskyi A."/>
            <person name="Culley D."/>
            <person name="Magnuson J.K."/>
            <person name="James T.Y."/>
            <person name="O'Malley M.A."/>
            <person name="Stajich J.E."/>
            <person name="Spatafora J.W."/>
            <person name="Visel A."/>
            <person name="Grigoriev I.V."/>
        </authorList>
    </citation>
    <scope>NUCLEOTIDE SEQUENCE [LARGE SCALE GENOMIC DNA]</scope>
    <source>
        <strain evidence="1 2">NRRL 2496</strain>
    </source>
</reference>
<organism evidence="1 2">
    <name type="scientific">Syncephalastrum racemosum</name>
    <name type="common">Filamentous fungus</name>
    <dbReference type="NCBI Taxonomy" id="13706"/>
    <lineage>
        <taxon>Eukaryota</taxon>
        <taxon>Fungi</taxon>
        <taxon>Fungi incertae sedis</taxon>
        <taxon>Mucoromycota</taxon>
        <taxon>Mucoromycotina</taxon>
        <taxon>Mucoromycetes</taxon>
        <taxon>Mucorales</taxon>
        <taxon>Syncephalastraceae</taxon>
        <taxon>Syncephalastrum</taxon>
    </lineage>
</organism>
<gene>
    <name evidence="1" type="ORF">BCR43DRAFT_54106</name>
</gene>
<name>A0A1X2HVD0_SYNRA</name>
<proteinExistence type="predicted"/>
<keyword evidence="2" id="KW-1185">Reference proteome</keyword>
<accession>A0A1X2HVD0</accession>
<dbReference type="Proteomes" id="UP000242180">
    <property type="component" value="Unassembled WGS sequence"/>
</dbReference>
<evidence type="ECO:0000313" key="2">
    <source>
        <dbReference type="Proteomes" id="UP000242180"/>
    </source>
</evidence>
<dbReference type="OrthoDB" id="1868004at2759"/>
<evidence type="ECO:0000313" key="1">
    <source>
        <dbReference type="EMBL" id="ORZ03540.1"/>
    </source>
</evidence>
<sequence length="80" mass="9170">MTDSLHPRPLSDIENDVKHIDDTLNTVSELRSTLRGFTTLVQQEKKKRNYVIAFTDHLNQLKRGLNRLGAEGETLKGEEH</sequence>
<comment type="caution">
    <text evidence="1">The sequence shown here is derived from an EMBL/GenBank/DDBJ whole genome shotgun (WGS) entry which is preliminary data.</text>
</comment>